<name>A0ABV0QCR9_9TELE</name>
<dbReference type="PANTHER" id="PTHR11199:SF3">
    <property type="entry name" value="COHESIN SUBUNIT SA-2"/>
    <property type="match status" value="1"/>
</dbReference>
<protein>
    <submittedName>
        <fullName evidence="3">Uncharacterized protein</fullName>
    </submittedName>
</protein>
<dbReference type="PANTHER" id="PTHR11199">
    <property type="entry name" value="STROMAL ANTIGEN"/>
    <property type="match status" value="1"/>
</dbReference>
<comment type="caution">
    <text evidence="3">The sequence shown here is derived from an EMBL/GenBank/DDBJ whole genome shotgun (WGS) entry which is preliminary data.</text>
</comment>
<dbReference type="EMBL" id="JAHRIN010008552">
    <property type="protein sequence ID" value="MEQ2193580.1"/>
    <property type="molecule type" value="Genomic_DNA"/>
</dbReference>
<organism evidence="3 4">
    <name type="scientific">Xenoophorus captivus</name>
    <dbReference type="NCBI Taxonomy" id="1517983"/>
    <lineage>
        <taxon>Eukaryota</taxon>
        <taxon>Metazoa</taxon>
        <taxon>Chordata</taxon>
        <taxon>Craniata</taxon>
        <taxon>Vertebrata</taxon>
        <taxon>Euteleostomi</taxon>
        <taxon>Actinopterygii</taxon>
        <taxon>Neopterygii</taxon>
        <taxon>Teleostei</taxon>
        <taxon>Neoteleostei</taxon>
        <taxon>Acanthomorphata</taxon>
        <taxon>Ovalentaria</taxon>
        <taxon>Atherinomorphae</taxon>
        <taxon>Cyprinodontiformes</taxon>
        <taxon>Goodeidae</taxon>
        <taxon>Xenoophorus</taxon>
    </lineage>
</organism>
<proteinExistence type="inferred from homology"/>
<sequence length="200" mass="22092">MSKTRQIDKIQCAKTLILSLQQLFNEMLSELGHGFDRSSSAFCGIKELARRFSLTFAVLNVGEPAPDVEQQVSLTNRPTGVCGTGRFQMPRLECASGFMCQVGLFHATVLHAIEHVFSVLISHMYLERFMTFQMALQREDCWLPLISYRNSLQAGGDDDTMSVMSGYSSRGSSVRSKKTKPPVGTAGTSTAKRKLPEGLC</sequence>
<feature type="region of interest" description="Disordered" evidence="2">
    <location>
        <begin position="163"/>
        <end position="200"/>
    </location>
</feature>
<reference evidence="3 4" key="1">
    <citation type="submission" date="2021-06" db="EMBL/GenBank/DDBJ databases">
        <authorList>
            <person name="Palmer J.M."/>
        </authorList>
    </citation>
    <scope>NUCLEOTIDE SEQUENCE [LARGE SCALE GENOMIC DNA]</scope>
    <source>
        <strain evidence="3 4">XC_2019</strain>
        <tissue evidence="3">Muscle</tissue>
    </source>
</reference>
<dbReference type="InterPro" id="IPR039662">
    <property type="entry name" value="Cohesin_Scc3/SA"/>
</dbReference>
<comment type="similarity">
    <text evidence="1">Belongs to the SCC3 family.</text>
</comment>
<evidence type="ECO:0000313" key="3">
    <source>
        <dbReference type="EMBL" id="MEQ2193580.1"/>
    </source>
</evidence>
<feature type="compositionally biased region" description="Low complexity" evidence="2">
    <location>
        <begin position="163"/>
        <end position="174"/>
    </location>
</feature>
<evidence type="ECO:0000256" key="1">
    <source>
        <dbReference type="ARBA" id="ARBA00005486"/>
    </source>
</evidence>
<evidence type="ECO:0000313" key="4">
    <source>
        <dbReference type="Proteomes" id="UP001434883"/>
    </source>
</evidence>
<accession>A0ABV0QCR9</accession>
<keyword evidence="4" id="KW-1185">Reference proteome</keyword>
<gene>
    <name evidence="3" type="ORF">XENOCAPTIV_004610</name>
</gene>
<dbReference type="Proteomes" id="UP001434883">
    <property type="component" value="Unassembled WGS sequence"/>
</dbReference>
<evidence type="ECO:0000256" key="2">
    <source>
        <dbReference type="SAM" id="MobiDB-lite"/>
    </source>
</evidence>